<dbReference type="EMBL" id="MKIE01000002">
    <property type="protein sequence ID" value="OHW62684.1"/>
    <property type="molecule type" value="Genomic_DNA"/>
</dbReference>
<dbReference type="InterPro" id="IPR029061">
    <property type="entry name" value="THDP-binding"/>
</dbReference>
<dbReference type="RefSeq" id="WP_071061305.1">
    <property type="nucleotide sequence ID" value="NZ_MKIE01000002.1"/>
</dbReference>
<gene>
    <name evidence="16" type="primary">ilvB_1</name>
    <name evidence="16" type="ORF">EUAN_04680</name>
</gene>
<dbReference type="InterPro" id="IPR029035">
    <property type="entry name" value="DHS-like_NAD/FAD-binding_dom"/>
</dbReference>
<reference evidence="16 17" key="1">
    <citation type="submission" date="2016-09" db="EMBL/GenBank/DDBJ databases">
        <title>Genome sequence of Eubacterium angustum.</title>
        <authorList>
            <person name="Poehlein A."/>
            <person name="Daniel R."/>
        </authorList>
    </citation>
    <scope>NUCLEOTIDE SEQUENCE [LARGE SCALE GENOMIC DNA]</scope>
    <source>
        <strain evidence="16 17">DSM 1989</strain>
    </source>
</reference>
<proteinExistence type="inferred from homology"/>
<keyword evidence="10 12" id="KW-0100">Branched-chain amino acid biosynthesis</keyword>
<evidence type="ECO:0000256" key="7">
    <source>
        <dbReference type="ARBA" id="ARBA00022723"/>
    </source>
</evidence>
<evidence type="ECO:0000256" key="9">
    <source>
        <dbReference type="ARBA" id="ARBA00023052"/>
    </source>
</evidence>
<dbReference type="Pfam" id="PF02776">
    <property type="entry name" value="TPP_enzyme_N"/>
    <property type="match status" value="1"/>
</dbReference>
<keyword evidence="9 12" id="KW-0786">Thiamine pyrophosphate</keyword>
<dbReference type="GO" id="GO:0050660">
    <property type="term" value="F:flavin adenine dinucleotide binding"/>
    <property type="evidence" value="ECO:0007669"/>
    <property type="project" value="InterPro"/>
</dbReference>
<dbReference type="OrthoDB" id="4494979at2"/>
<comment type="cofactor">
    <cofactor evidence="12">
        <name>thiamine diphosphate</name>
        <dbReference type="ChEBI" id="CHEBI:58937"/>
    </cofactor>
    <text evidence="12">Binds 1 thiamine pyrophosphate per subunit.</text>
</comment>
<evidence type="ECO:0000256" key="6">
    <source>
        <dbReference type="ARBA" id="ARBA00022679"/>
    </source>
</evidence>
<sequence>MKLSGAHIVLECLKEQGADTLFGYPGGAVIPFYDALYDKSGDFNHIRPSHEQGASHAADAYARVTGKVGVCVVTSGPGATNTVTGIANAYMDSVPMVVITGQVGRSLLGKDSFQEVDITGITSPITKHNFLVEDVKTLADTIRKAFKIARSGRPGPVLVDIPKDVFMESCEYESVEIVMDEKHHEISEPEWFERAAKEINSSKKPVLYVGGGVIISDSAEELVKIAKKGNIPVANTLMSLGSIDRDDELSLGMLGMHGEKETNMAVDNCDLLIAVGARFDDRVTGDLDKFAQRAKVIHMDIDAAEISKNREADIFLIGDLKDTLAELSKHIEEGDRSEWLAEIESYKVTRCVEHDEFVAKNILEYVSGALGANANVATDVGQHQMWTAQYWRFKTPRSFVTSGGLGTMGFGLGAAIGSQVGCPEKRTVLVTGDGSFRMNCNELATVRKHNLPIIILLFNNSTLGMVRQWQKLFQKEKYSETDIGNEVDYVKLAEAYNIDGHRARSLSDFKAIFDNIADKHEPVLIECIVNKDDCVYPIIPAGAGVEQSIVG</sequence>
<dbReference type="AlphaFoldDB" id="A0A1S1V860"/>
<evidence type="ECO:0000259" key="13">
    <source>
        <dbReference type="Pfam" id="PF00205"/>
    </source>
</evidence>
<dbReference type="InterPro" id="IPR000399">
    <property type="entry name" value="TPP-bd_CS"/>
</dbReference>
<dbReference type="PANTHER" id="PTHR18968">
    <property type="entry name" value="THIAMINE PYROPHOSPHATE ENZYMES"/>
    <property type="match status" value="1"/>
</dbReference>
<dbReference type="FunFam" id="3.40.50.970:FF:000007">
    <property type="entry name" value="Acetolactate synthase"/>
    <property type="match status" value="1"/>
</dbReference>
<protein>
    <recommendedName>
        <fullName evidence="4 12">Acetolactate synthase</fullName>
        <ecNumber evidence="4 12">2.2.1.6</ecNumber>
    </recommendedName>
</protein>
<dbReference type="SUPFAM" id="SSF52518">
    <property type="entry name" value="Thiamin diphosphate-binding fold (THDP-binding)"/>
    <property type="match status" value="2"/>
</dbReference>
<dbReference type="Gene3D" id="3.40.50.970">
    <property type="match status" value="2"/>
</dbReference>
<dbReference type="CDD" id="cd02015">
    <property type="entry name" value="TPP_AHAS"/>
    <property type="match status" value="1"/>
</dbReference>
<evidence type="ECO:0000313" key="17">
    <source>
        <dbReference type="Proteomes" id="UP000180254"/>
    </source>
</evidence>
<keyword evidence="8 12" id="KW-0460">Magnesium</keyword>
<dbReference type="InterPro" id="IPR045229">
    <property type="entry name" value="TPP_enz"/>
</dbReference>
<evidence type="ECO:0000256" key="5">
    <source>
        <dbReference type="ARBA" id="ARBA00022605"/>
    </source>
</evidence>
<feature type="domain" description="Thiamine pyrophosphate enzyme TPP-binding" evidence="14">
    <location>
        <begin position="379"/>
        <end position="527"/>
    </location>
</feature>
<keyword evidence="6 12" id="KW-0808">Transferase</keyword>
<dbReference type="InterPro" id="IPR012000">
    <property type="entry name" value="Thiamin_PyroP_enz_cen_dom"/>
</dbReference>
<evidence type="ECO:0000256" key="11">
    <source>
        <dbReference type="ARBA" id="ARBA00048670"/>
    </source>
</evidence>
<comment type="pathway">
    <text evidence="2 12">Amino-acid biosynthesis; L-valine biosynthesis; L-valine from pyruvate: step 1/4.</text>
</comment>
<evidence type="ECO:0000256" key="1">
    <source>
        <dbReference type="ARBA" id="ARBA00004974"/>
    </source>
</evidence>
<dbReference type="Pfam" id="PF02775">
    <property type="entry name" value="TPP_enzyme_C"/>
    <property type="match status" value="1"/>
</dbReference>
<evidence type="ECO:0000256" key="4">
    <source>
        <dbReference type="ARBA" id="ARBA00013145"/>
    </source>
</evidence>
<dbReference type="Pfam" id="PF00205">
    <property type="entry name" value="TPP_enzyme_M"/>
    <property type="match status" value="1"/>
</dbReference>
<keyword evidence="17" id="KW-1185">Reference proteome</keyword>
<comment type="caution">
    <text evidence="16">The sequence shown here is derived from an EMBL/GenBank/DDBJ whole genome shotgun (WGS) entry which is preliminary data.</text>
</comment>
<feature type="domain" description="Thiamine pyrophosphate enzyme N-terminal TPP-binding" evidence="15">
    <location>
        <begin position="4"/>
        <end position="119"/>
    </location>
</feature>
<dbReference type="InterPro" id="IPR039368">
    <property type="entry name" value="AHAS_TPP"/>
</dbReference>
<dbReference type="STRING" id="39480.EUAN_04680"/>
<evidence type="ECO:0000313" key="16">
    <source>
        <dbReference type="EMBL" id="OHW62684.1"/>
    </source>
</evidence>
<organism evidence="16 17">
    <name type="scientific">Andreesenia angusta</name>
    <dbReference type="NCBI Taxonomy" id="39480"/>
    <lineage>
        <taxon>Bacteria</taxon>
        <taxon>Bacillati</taxon>
        <taxon>Bacillota</taxon>
        <taxon>Tissierellia</taxon>
        <taxon>Tissierellales</taxon>
        <taxon>Gottschalkiaceae</taxon>
        <taxon>Andreesenia</taxon>
    </lineage>
</organism>
<dbReference type="Gene3D" id="3.40.50.1220">
    <property type="entry name" value="TPP-binding domain"/>
    <property type="match status" value="1"/>
</dbReference>
<dbReference type="GO" id="GO:0009099">
    <property type="term" value="P:L-valine biosynthetic process"/>
    <property type="evidence" value="ECO:0007669"/>
    <property type="project" value="UniProtKB-UniPathway"/>
</dbReference>
<feature type="domain" description="Thiamine pyrophosphate enzyme central" evidence="13">
    <location>
        <begin position="193"/>
        <end position="327"/>
    </location>
</feature>
<accession>A0A1S1V860</accession>
<dbReference type="GO" id="GO:0005948">
    <property type="term" value="C:acetolactate synthase complex"/>
    <property type="evidence" value="ECO:0007669"/>
    <property type="project" value="TreeGrafter"/>
</dbReference>
<dbReference type="EC" id="2.2.1.6" evidence="4 12"/>
<comment type="cofactor">
    <cofactor evidence="12">
        <name>Mg(2+)</name>
        <dbReference type="ChEBI" id="CHEBI:18420"/>
    </cofactor>
    <text evidence="12">Binds 1 Mg(2+) ion per subunit.</text>
</comment>
<dbReference type="GO" id="GO:0009097">
    <property type="term" value="P:isoleucine biosynthetic process"/>
    <property type="evidence" value="ECO:0007669"/>
    <property type="project" value="UniProtKB-UniPathway"/>
</dbReference>
<evidence type="ECO:0000259" key="15">
    <source>
        <dbReference type="Pfam" id="PF02776"/>
    </source>
</evidence>
<comment type="similarity">
    <text evidence="3 12">Belongs to the TPP enzyme family.</text>
</comment>
<evidence type="ECO:0000256" key="12">
    <source>
        <dbReference type="RuleBase" id="RU003591"/>
    </source>
</evidence>
<dbReference type="InterPro" id="IPR011766">
    <property type="entry name" value="TPP_enzyme_TPP-bd"/>
</dbReference>
<dbReference type="FunFam" id="3.40.50.1220:FF:000008">
    <property type="entry name" value="Acetolactate synthase"/>
    <property type="match status" value="1"/>
</dbReference>
<keyword evidence="7 12" id="KW-0479">Metal-binding</keyword>
<dbReference type="InterPro" id="IPR012846">
    <property type="entry name" value="Acetolactate_synth_lsu"/>
</dbReference>
<comment type="catalytic activity">
    <reaction evidence="11 12">
        <text>2 pyruvate + H(+) = (2S)-2-acetolactate + CO2</text>
        <dbReference type="Rhea" id="RHEA:25249"/>
        <dbReference type="ChEBI" id="CHEBI:15361"/>
        <dbReference type="ChEBI" id="CHEBI:15378"/>
        <dbReference type="ChEBI" id="CHEBI:16526"/>
        <dbReference type="ChEBI" id="CHEBI:58476"/>
        <dbReference type="EC" id="2.2.1.6"/>
    </reaction>
</comment>
<evidence type="ECO:0000256" key="3">
    <source>
        <dbReference type="ARBA" id="ARBA00007812"/>
    </source>
</evidence>
<dbReference type="Proteomes" id="UP000180254">
    <property type="component" value="Unassembled WGS sequence"/>
</dbReference>
<evidence type="ECO:0000259" key="14">
    <source>
        <dbReference type="Pfam" id="PF02775"/>
    </source>
</evidence>
<dbReference type="PANTHER" id="PTHR18968:SF13">
    <property type="entry name" value="ACETOLACTATE SYNTHASE CATALYTIC SUBUNIT, MITOCHONDRIAL"/>
    <property type="match status" value="1"/>
</dbReference>
<dbReference type="GO" id="GO:0003984">
    <property type="term" value="F:acetolactate synthase activity"/>
    <property type="evidence" value="ECO:0007669"/>
    <property type="project" value="UniProtKB-EC"/>
</dbReference>
<evidence type="ECO:0000256" key="2">
    <source>
        <dbReference type="ARBA" id="ARBA00005025"/>
    </source>
</evidence>
<dbReference type="InterPro" id="IPR012001">
    <property type="entry name" value="Thiamin_PyroP_enz_TPP-bd_dom"/>
</dbReference>
<keyword evidence="5 12" id="KW-0028">Amino-acid biosynthesis</keyword>
<evidence type="ECO:0000256" key="8">
    <source>
        <dbReference type="ARBA" id="ARBA00022842"/>
    </source>
</evidence>
<dbReference type="NCBIfam" id="TIGR00118">
    <property type="entry name" value="acolac_lg"/>
    <property type="match status" value="1"/>
</dbReference>
<dbReference type="GO" id="GO:0000287">
    <property type="term" value="F:magnesium ion binding"/>
    <property type="evidence" value="ECO:0007669"/>
    <property type="project" value="UniProtKB-UniRule"/>
</dbReference>
<dbReference type="PROSITE" id="PS00187">
    <property type="entry name" value="TPP_ENZYMES"/>
    <property type="match status" value="1"/>
</dbReference>
<dbReference type="UniPathway" id="UPA00049">
    <property type="reaction ID" value="UER00059"/>
</dbReference>
<dbReference type="UniPathway" id="UPA00047">
    <property type="reaction ID" value="UER00055"/>
</dbReference>
<comment type="pathway">
    <text evidence="1 12">Amino-acid biosynthesis; L-isoleucine biosynthesis; L-isoleucine from 2-oxobutanoate: step 1/4.</text>
</comment>
<dbReference type="CDD" id="cd07035">
    <property type="entry name" value="TPP_PYR_POX_like"/>
    <property type="match status" value="1"/>
</dbReference>
<dbReference type="GO" id="GO:0030976">
    <property type="term" value="F:thiamine pyrophosphate binding"/>
    <property type="evidence" value="ECO:0007669"/>
    <property type="project" value="UniProtKB-UniRule"/>
</dbReference>
<dbReference type="SUPFAM" id="SSF52467">
    <property type="entry name" value="DHS-like NAD/FAD-binding domain"/>
    <property type="match status" value="1"/>
</dbReference>
<name>A0A1S1V860_9FIRM</name>
<evidence type="ECO:0000256" key="10">
    <source>
        <dbReference type="ARBA" id="ARBA00023304"/>
    </source>
</evidence>